<keyword evidence="7 11" id="KW-0479">Metal-binding</keyword>
<evidence type="ECO:0000256" key="8">
    <source>
        <dbReference type="ARBA" id="ARBA00022842"/>
    </source>
</evidence>
<dbReference type="SUPFAM" id="SSF52518">
    <property type="entry name" value="Thiamin diphosphate-binding fold (THDP-binding)"/>
    <property type="match status" value="2"/>
</dbReference>
<keyword evidence="10 11" id="KW-0100">Branched-chain amino acid biosynthesis</keyword>
<evidence type="ECO:0000313" key="16">
    <source>
        <dbReference type="Proteomes" id="UP000308167"/>
    </source>
</evidence>
<dbReference type="GeneID" id="86155781"/>
<gene>
    <name evidence="15" type="primary">ilvG</name>
    <name evidence="15" type="ORF">SAMEA1410922_01383</name>
</gene>
<feature type="domain" description="Thiamine pyrophosphate enzyme N-terminal TPP-binding" evidence="14">
    <location>
        <begin position="1"/>
        <end position="117"/>
    </location>
</feature>
<evidence type="ECO:0000256" key="11">
    <source>
        <dbReference type="RuleBase" id="RU003591"/>
    </source>
</evidence>
<dbReference type="InterPro" id="IPR000399">
    <property type="entry name" value="TPP-bd_CS"/>
</dbReference>
<feature type="domain" description="Thiamine pyrophosphate enzyme TPP-binding" evidence="13">
    <location>
        <begin position="378"/>
        <end position="526"/>
    </location>
</feature>
<evidence type="ECO:0000256" key="10">
    <source>
        <dbReference type="ARBA" id="ARBA00023304"/>
    </source>
</evidence>
<keyword evidence="16" id="KW-1185">Reference proteome</keyword>
<dbReference type="PANTHER" id="PTHR18968">
    <property type="entry name" value="THIAMINE PYROPHOSPHATE ENZYMES"/>
    <property type="match status" value="1"/>
</dbReference>
<evidence type="ECO:0000256" key="2">
    <source>
        <dbReference type="ARBA" id="ARBA00005025"/>
    </source>
</evidence>
<dbReference type="GO" id="GO:0003984">
    <property type="term" value="F:acetolactate synthase activity"/>
    <property type="evidence" value="ECO:0007669"/>
    <property type="project" value="UniProtKB-EC"/>
</dbReference>
<dbReference type="RefSeq" id="WP_135710209.1">
    <property type="nucleotide sequence ID" value="NZ_CABFKI010000008.1"/>
</dbReference>
<dbReference type="CDD" id="cd07035">
    <property type="entry name" value="TPP_PYR_POX_like"/>
    <property type="match status" value="1"/>
</dbReference>
<accession>A0ABY6TLP8</accession>
<dbReference type="InterPro" id="IPR029061">
    <property type="entry name" value="THDP-binding"/>
</dbReference>
<evidence type="ECO:0000256" key="4">
    <source>
        <dbReference type="ARBA" id="ARBA00013145"/>
    </source>
</evidence>
<dbReference type="InterPro" id="IPR012001">
    <property type="entry name" value="Thiamin_PyroP_enz_TPP-bd_dom"/>
</dbReference>
<dbReference type="EC" id="2.2.1.6" evidence="4 11"/>
<comment type="pathway">
    <text evidence="1 11">Amino-acid biosynthesis; L-isoleucine biosynthesis; L-isoleucine from 2-oxobutanoate: step 1/4.</text>
</comment>
<dbReference type="Pfam" id="PF00205">
    <property type="entry name" value="TPP_enzyme_M"/>
    <property type="match status" value="1"/>
</dbReference>
<keyword evidence="9 11" id="KW-0786">Thiamine pyrophosphate</keyword>
<comment type="pathway">
    <text evidence="2 11">Amino-acid biosynthesis; L-valine biosynthesis; L-valine from pyruvate: step 1/4.</text>
</comment>
<dbReference type="NCBIfam" id="NF006524">
    <property type="entry name" value="PRK08978.1"/>
    <property type="match status" value="1"/>
</dbReference>
<dbReference type="EMBL" id="CABFKI010000008">
    <property type="protein sequence ID" value="VTU08331.1"/>
    <property type="molecule type" value="Genomic_DNA"/>
</dbReference>
<name>A0ABY6TLP8_9PAST</name>
<evidence type="ECO:0000256" key="1">
    <source>
        <dbReference type="ARBA" id="ARBA00004974"/>
    </source>
</evidence>
<evidence type="ECO:0000256" key="5">
    <source>
        <dbReference type="ARBA" id="ARBA00022605"/>
    </source>
</evidence>
<dbReference type="InterPro" id="IPR011766">
    <property type="entry name" value="TPP_enzyme_TPP-bd"/>
</dbReference>
<evidence type="ECO:0000259" key="12">
    <source>
        <dbReference type="Pfam" id="PF00205"/>
    </source>
</evidence>
<dbReference type="SUPFAM" id="SSF52467">
    <property type="entry name" value="DHS-like NAD/FAD-binding domain"/>
    <property type="match status" value="1"/>
</dbReference>
<dbReference type="Pfam" id="PF02776">
    <property type="entry name" value="TPP_enzyme_N"/>
    <property type="match status" value="1"/>
</dbReference>
<comment type="catalytic activity">
    <reaction evidence="11">
        <text>2 pyruvate + H(+) = (2S)-2-acetolactate + CO2</text>
        <dbReference type="Rhea" id="RHEA:25249"/>
        <dbReference type="ChEBI" id="CHEBI:15361"/>
        <dbReference type="ChEBI" id="CHEBI:15378"/>
        <dbReference type="ChEBI" id="CHEBI:16526"/>
        <dbReference type="ChEBI" id="CHEBI:58476"/>
        <dbReference type="EC" id="2.2.1.6"/>
    </reaction>
</comment>
<dbReference type="InterPro" id="IPR045229">
    <property type="entry name" value="TPP_enz"/>
</dbReference>
<dbReference type="Gene3D" id="3.40.50.1220">
    <property type="entry name" value="TPP-binding domain"/>
    <property type="match status" value="1"/>
</dbReference>
<keyword evidence="8 11" id="KW-0460">Magnesium</keyword>
<comment type="similarity">
    <text evidence="3 11">Belongs to the TPP enzyme family.</text>
</comment>
<evidence type="ECO:0000256" key="7">
    <source>
        <dbReference type="ARBA" id="ARBA00022723"/>
    </source>
</evidence>
<dbReference type="InterPro" id="IPR039368">
    <property type="entry name" value="AHAS_TPP"/>
</dbReference>
<dbReference type="CDD" id="cd02015">
    <property type="entry name" value="TPP_AHAS"/>
    <property type="match status" value="1"/>
</dbReference>
<evidence type="ECO:0000259" key="13">
    <source>
        <dbReference type="Pfam" id="PF02775"/>
    </source>
</evidence>
<reference evidence="15 16" key="1">
    <citation type="submission" date="2019-05" db="EMBL/GenBank/DDBJ databases">
        <authorList>
            <consortium name="Pathogen Informatics"/>
        </authorList>
    </citation>
    <scope>NUCLEOTIDE SEQUENCE [LARGE SCALE GENOMIC DNA]</scope>
    <source>
        <strain evidence="15 16">NM319</strain>
    </source>
</reference>
<dbReference type="InterPro" id="IPR029035">
    <property type="entry name" value="DHS-like_NAD/FAD-binding_dom"/>
</dbReference>
<organism evidence="15 16">
    <name type="scientific">Actinobacillus porcinus</name>
    <dbReference type="NCBI Taxonomy" id="51048"/>
    <lineage>
        <taxon>Bacteria</taxon>
        <taxon>Pseudomonadati</taxon>
        <taxon>Pseudomonadota</taxon>
        <taxon>Gammaproteobacteria</taxon>
        <taxon>Pasteurellales</taxon>
        <taxon>Pasteurellaceae</taxon>
        <taxon>Actinobacillus</taxon>
    </lineage>
</organism>
<evidence type="ECO:0000313" key="15">
    <source>
        <dbReference type="EMBL" id="VTU08331.1"/>
    </source>
</evidence>
<dbReference type="Pfam" id="PF02775">
    <property type="entry name" value="TPP_enzyme_C"/>
    <property type="match status" value="1"/>
</dbReference>
<proteinExistence type="inferred from homology"/>
<dbReference type="NCBIfam" id="TIGR00118">
    <property type="entry name" value="acolac_lg"/>
    <property type="match status" value="1"/>
</dbReference>
<keyword evidence="6 11" id="KW-0808">Transferase</keyword>
<sequence>MNGSRLVTECLKAHGVTTVFGYPGGAIMPVYDALYDSGIEHFLCRNEQGAAMEAIGYARAKADGTVGVCIATSGPGATNLITGLGDALMDSVPIVAITGQVGSPLIGTDAFQEADVLGLSLACTKHSFIVQHIDELPEIIAQAFQIARSGRPGPVLIDIPKDVQFAETDLMPVVKTAEKPTALKPALLESAVKLLKEAKRPVVYVGGGVGMANAVPALRAFLATTKIPSVATLKGLGAILPETPYYMGMIGMHGTKAANYATQEADLLIVLGARFDDRVTGHLASFAAGAKVIHADIDAAELGKLRKPDVALQGDLNQVLAALTLELSIAPWQEDVQRLINDFAFIYKENQGDNNINPMWLLRTLSNKKADNAIVVTDVGQHQMWSAQHIQHNAPENFINSAGFGTMGFGLPAAIGAKKARPQDDVILVTGDGSIMMNIQELGAVKSGKVPVKILLLDNQRLGMVRQWQSLFFKGRHSATILDDNPDFVTLAKAFDIQGERIEKAGEVNAALDRLLASEKAYFLHVCIHEDENVWPLVPAGAPNTEMLDSL</sequence>
<dbReference type="Proteomes" id="UP000308167">
    <property type="component" value="Unassembled WGS sequence"/>
</dbReference>
<evidence type="ECO:0000256" key="9">
    <source>
        <dbReference type="ARBA" id="ARBA00023052"/>
    </source>
</evidence>
<dbReference type="PROSITE" id="PS00187">
    <property type="entry name" value="TPP_ENZYMES"/>
    <property type="match status" value="1"/>
</dbReference>
<dbReference type="InterPro" id="IPR012000">
    <property type="entry name" value="Thiamin_PyroP_enz_cen_dom"/>
</dbReference>
<dbReference type="PANTHER" id="PTHR18968:SF142">
    <property type="entry name" value="ACETOLACTATE SYNTHASE"/>
    <property type="match status" value="1"/>
</dbReference>
<evidence type="ECO:0000259" key="14">
    <source>
        <dbReference type="Pfam" id="PF02776"/>
    </source>
</evidence>
<comment type="cofactor">
    <cofactor evidence="11">
        <name>Mg(2+)</name>
        <dbReference type="ChEBI" id="CHEBI:18420"/>
    </cofactor>
    <text evidence="11">Binds 1 Mg(2+) ion per subunit.</text>
</comment>
<comment type="caution">
    <text evidence="15">The sequence shown here is derived from an EMBL/GenBank/DDBJ whole genome shotgun (WGS) entry which is preliminary data.</text>
</comment>
<protein>
    <recommendedName>
        <fullName evidence="4 11">Acetolactate synthase</fullName>
        <ecNumber evidence="4 11">2.2.1.6</ecNumber>
    </recommendedName>
</protein>
<comment type="cofactor">
    <cofactor evidence="11">
        <name>thiamine diphosphate</name>
        <dbReference type="ChEBI" id="CHEBI:58937"/>
    </cofactor>
    <text evidence="11">Binds 1 thiamine pyrophosphate per subunit.</text>
</comment>
<feature type="domain" description="Thiamine pyrophosphate enzyme central" evidence="12">
    <location>
        <begin position="189"/>
        <end position="323"/>
    </location>
</feature>
<evidence type="ECO:0000256" key="3">
    <source>
        <dbReference type="ARBA" id="ARBA00007812"/>
    </source>
</evidence>
<dbReference type="InterPro" id="IPR012846">
    <property type="entry name" value="Acetolactate_synth_lsu"/>
</dbReference>
<evidence type="ECO:0000256" key="6">
    <source>
        <dbReference type="ARBA" id="ARBA00022679"/>
    </source>
</evidence>
<keyword evidence="5 11" id="KW-0028">Amino-acid biosynthesis</keyword>
<dbReference type="Gene3D" id="3.40.50.970">
    <property type="match status" value="2"/>
</dbReference>